<accession>A0ABS2ZF11</accession>
<dbReference type="RefSeq" id="WP_188400840.1">
    <property type="nucleotide sequence ID" value="NZ_BMCE01000001.1"/>
</dbReference>
<comment type="caution">
    <text evidence="7">The sequence shown here is derived from an EMBL/GenBank/DDBJ whole genome shotgun (WGS) entry which is preliminary data.</text>
</comment>
<feature type="transmembrane region" description="Helical" evidence="6">
    <location>
        <begin position="167"/>
        <end position="186"/>
    </location>
</feature>
<feature type="transmembrane region" description="Helical" evidence="6">
    <location>
        <begin position="59"/>
        <end position="79"/>
    </location>
</feature>
<feature type="transmembrane region" description="Helical" evidence="6">
    <location>
        <begin position="350"/>
        <end position="370"/>
    </location>
</feature>
<keyword evidence="3 6" id="KW-0812">Transmembrane</keyword>
<gene>
    <name evidence="7" type="ORF">JYA64_14550</name>
</gene>
<evidence type="ECO:0000256" key="6">
    <source>
        <dbReference type="SAM" id="Phobius"/>
    </source>
</evidence>
<evidence type="ECO:0000313" key="8">
    <source>
        <dbReference type="Proteomes" id="UP001319060"/>
    </source>
</evidence>
<organism evidence="7 8">
    <name type="scientific">Fictibacillus barbaricus</name>
    <dbReference type="NCBI Taxonomy" id="182136"/>
    <lineage>
        <taxon>Bacteria</taxon>
        <taxon>Bacillati</taxon>
        <taxon>Bacillota</taxon>
        <taxon>Bacilli</taxon>
        <taxon>Bacillales</taxon>
        <taxon>Fictibacillaceae</taxon>
        <taxon>Fictibacillus</taxon>
    </lineage>
</organism>
<evidence type="ECO:0000313" key="7">
    <source>
        <dbReference type="EMBL" id="MBN3546525.1"/>
    </source>
</evidence>
<evidence type="ECO:0000256" key="5">
    <source>
        <dbReference type="ARBA" id="ARBA00023136"/>
    </source>
</evidence>
<dbReference type="InterPro" id="IPR002797">
    <property type="entry name" value="Polysacc_synth"/>
</dbReference>
<keyword evidence="5 6" id="KW-0472">Membrane</keyword>
<feature type="transmembrane region" description="Helical" evidence="6">
    <location>
        <begin position="382"/>
        <end position="401"/>
    </location>
</feature>
<dbReference type="PANTHER" id="PTHR30250:SF11">
    <property type="entry name" value="O-ANTIGEN TRANSPORTER-RELATED"/>
    <property type="match status" value="1"/>
</dbReference>
<proteinExistence type="predicted"/>
<evidence type="ECO:0000256" key="2">
    <source>
        <dbReference type="ARBA" id="ARBA00022475"/>
    </source>
</evidence>
<keyword evidence="2" id="KW-1003">Cell membrane</keyword>
<evidence type="ECO:0000256" key="1">
    <source>
        <dbReference type="ARBA" id="ARBA00004651"/>
    </source>
</evidence>
<evidence type="ECO:0000256" key="4">
    <source>
        <dbReference type="ARBA" id="ARBA00022989"/>
    </source>
</evidence>
<feature type="transmembrane region" description="Helical" evidence="6">
    <location>
        <begin position="273"/>
        <end position="298"/>
    </location>
</feature>
<feature type="transmembrane region" description="Helical" evidence="6">
    <location>
        <begin position="134"/>
        <end position="155"/>
    </location>
</feature>
<dbReference type="Proteomes" id="UP001319060">
    <property type="component" value="Unassembled WGS sequence"/>
</dbReference>
<evidence type="ECO:0000256" key="3">
    <source>
        <dbReference type="ARBA" id="ARBA00022692"/>
    </source>
</evidence>
<feature type="transmembrane region" description="Helical" evidence="6">
    <location>
        <begin position="407"/>
        <end position="427"/>
    </location>
</feature>
<keyword evidence="8" id="KW-1185">Reference proteome</keyword>
<protein>
    <submittedName>
        <fullName evidence="7">Oligosaccharide flippase family protein</fullName>
    </submittedName>
</protein>
<keyword evidence="4 6" id="KW-1133">Transmembrane helix</keyword>
<feature type="transmembrane region" description="Helical" evidence="6">
    <location>
        <begin position="192"/>
        <end position="209"/>
    </location>
</feature>
<feature type="transmembrane region" description="Helical" evidence="6">
    <location>
        <begin position="476"/>
        <end position="495"/>
    </location>
</feature>
<comment type="subcellular location">
    <subcellularLocation>
        <location evidence="1">Cell membrane</location>
        <topology evidence="1">Multi-pass membrane protein</topology>
    </subcellularLocation>
</comment>
<feature type="transmembrane region" description="Helical" evidence="6">
    <location>
        <begin position="230"/>
        <end position="253"/>
    </location>
</feature>
<dbReference type="InterPro" id="IPR050833">
    <property type="entry name" value="Poly_Biosynth_Transport"/>
</dbReference>
<dbReference type="PANTHER" id="PTHR30250">
    <property type="entry name" value="PST FAMILY PREDICTED COLANIC ACID TRANSPORTER"/>
    <property type="match status" value="1"/>
</dbReference>
<feature type="transmembrane region" description="Helical" evidence="6">
    <location>
        <begin position="100"/>
        <end position="122"/>
    </location>
</feature>
<feature type="transmembrane region" description="Helical" evidence="6">
    <location>
        <begin position="439"/>
        <end position="456"/>
    </location>
</feature>
<feature type="transmembrane region" description="Helical" evidence="6">
    <location>
        <begin position="319"/>
        <end position="338"/>
    </location>
</feature>
<reference evidence="7 8" key="1">
    <citation type="submission" date="2021-01" db="EMBL/GenBank/DDBJ databases">
        <title>Genome Sequencing of Type Strains.</title>
        <authorList>
            <person name="Lemaire J.F."/>
            <person name="Inderbitzin P."/>
            <person name="Collins S.B."/>
            <person name="Wespe N."/>
            <person name="Knight-Connoni V."/>
        </authorList>
    </citation>
    <scope>NUCLEOTIDE SEQUENCE [LARGE SCALE GENOMIC DNA]</scope>
    <source>
        <strain evidence="7 8">DSM 14730</strain>
    </source>
</reference>
<sequence length="509" mass="58251">MIEVNEVTEVKKSSNDSIIKKFNKDLIIYIPAIILPAILNVISIMLYTRIFSLSDFGNYSIIISTITLFTTVLSQWIIQSIQKFRPQYKKENKIILFDKYLIFTIQVLVFSIITILLILYVVSRLLLEFEIDSIFIISGFILILQILFVIGSTIFQSDLRANKYKKYQLINSVMKFIFSIVFILLISKTIGLVFVGMLISLVITNFFLYKELNLTYINKNLFKNKNYRNFLASFVNYGFPMIGWFLGSSILTLSDRYLIGIFKGAEEVGIYSANSQLVMVGLGLVCSPILSAAHPIIMNATNNKEDVEIENVIKKFSRLYLLLLSPIVLYVILTKEIITNLFLGEPFREGSIIIPIILIGIFFWNFTMYGHKGHEIKGKTKVMLFFVLLSGTVNILLNLVLIPKYGFIGAAIATLIAYLTYPVFIFISSRKIIKWNIPCKSTCNIMLAILLTYLVYEKFKNSFLIENSGVYIDISNLIISFIIIGAIYLILLIVLKELKIPISFKWVKK</sequence>
<feature type="transmembrane region" description="Helical" evidence="6">
    <location>
        <begin position="26"/>
        <end position="47"/>
    </location>
</feature>
<dbReference type="EMBL" id="JAFHKS010000044">
    <property type="protein sequence ID" value="MBN3546525.1"/>
    <property type="molecule type" value="Genomic_DNA"/>
</dbReference>
<dbReference type="Pfam" id="PF01943">
    <property type="entry name" value="Polysacc_synt"/>
    <property type="match status" value="1"/>
</dbReference>
<name>A0ABS2ZF11_9BACL</name>